<keyword evidence="3" id="KW-1185">Reference proteome</keyword>
<gene>
    <name evidence="2" type="ORF">FHX73_114548</name>
</gene>
<name>A0A561UMR6_9ACTN</name>
<dbReference type="InterPro" id="IPR014710">
    <property type="entry name" value="RmlC-like_jellyroll"/>
</dbReference>
<keyword evidence="2" id="KW-0560">Oxidoreductase</keyword>
<dbReference type="GO" id="GO:0004497">
    <property type="term" value="F:monooxygenase activity"/>
    <property type="evidence" value="ECO:0007669"/>
    <property type="project" value="UniProtKB-KW"/>
</dbReference>
<evidence type="ECO:0000259" key="1">
    <source>
        <dbReference type="Pfam" id="PF00190"/>
    </source>
</evidence>
<dbReference type="Pfam" id="PF00190">
    <property type="entry name" value="Cupin_1"/>
    <property type="match status" value="1"/>
</dbReference>
<feature type="domain" description="Cupin type-1" evidence="1">
    <location>
        <begin position="27"/>
        <end position="127"/>
    </location>
</feature>
<dbReference type="Gene3D" id="2.60.120.10">
    <property type="entry name" value="Jelly Rolls"/>
    <property type="match status" value="1"/>
</dbReference>
<dbReference type="EMBL" id="VIWT01000001">
    <property type="protein sequence ID" value="TWG00668.1"/>
    <property type="molecule type" value="Genomic_DNA"/>
</dbReference>
<organism evidence="2 3">
    <name type="scientific">Kitasatospora viridis</name>
    <dbReference type="NCBI Taxonomy" id="281105"/>
    <lineage>
        <taxon>Bacteria</taxon>
        <taxon>Bacillati</taxon>
        <taxon>Actinomycetota</taxon>
        <taxon>Actinomycetes</taxon>
        <taxon>Kitasatosporales</taxon>
        <taxon>Streptomycetaceae</taxon>
        <taxon>Kitasatospora</taxon>
    </lineage>
</organism>
<sequence>MSGLVLPPGGGRKLVGPAQHVTFKITGERSTVGSVFEVVVPVGFDVGAHRHTRSEEFFYVLEGEVDMFAFEPEVRTAGGWQHWRSAEGDTVRRGTPGSLIHIPPGVPHGFANAGDTPARMLFQAAPPPDHERYFEELLELLADGEPPAGAVDELRRRWDIEQLTPLRPGVPLPAE</sequence>
<dbReference type="InterPro" id="IPR011051">
    <property type="entry name" value="RmlC_Cupin_sf"/>
</dbReference>
<protein>
    <submittedName>
        <fullName evidence="2">1,3,6,8-tetrahydroxynaphthalene monooxygenase</fullName>
    </submittedName>
</protein>
<dbReference type="Proteomes" id="UP000317940">
    <property type="component" value="Unassembled WGS sequence"/>
</dbReference>
<evidence type="ECO:0000313" key="2">
    <source>
        <dbReference type="EMBL" id="TWG00668.1"/>
    </source>
</evidence>
<dbReference type="PANTHER" id="PTHR36440">
    <property type="entry name" value="PUTATIVE (AFU_ORTHOLOGUE AFUA_8G07350)-RELATED"/>
    <property type="match status" value="1"/>
</dbReference>
<comment type="caution">
    <text evidence="2">The sequence shown here is derived from an EMBL/GenBank/DDBJ whole genome shotgun (WGS) entry which is preliminary data.</text>
</comment>
<dbReference type="PANTHER" id="PTHR36440:SF1">
    <property type="entry name" value="PUTATIVE (AFU_ORTHOLOGUE AFUA_8G07350)-RELATED"/>
    <property type="match status" value="1"/>
</dbReference>
<evidence type="ECO:0000313" key="3">
    <source>
        <dbReference type="Proteomes" id="UP000317940"/>
    </source>
</evidence>
<proteinExistence type="predicted"/>
<dbReference type="AlphaFoldDB" id="A0A561UMR6"/>
<dbReference type="InterPro" id="IPR053146">
    <property type="entry name" value="QDO-like"/>
</dbReference>
<dbReference type="InterPro" id="IPR006045">
    <property type="entry name" value="Cupin_1"/>
</dbReference>
<dbReference type="RefSeq" id="WP_246213662.1">
    <property type="nucleotide sequence ID" value="NZ_BAAAMZ010000003.1"/>
</dbReference>
<keyword evidence="2" id="KW-0503">Monooxygenase</keyword>
<accession>A0A561UMR6</accession>
<reference evidence="2 3" key="1">
    <citation type="submission" date="2019-06" db="EMBL/GenBank/DDBJ databases">
        <title>Sequencing the genomes of 1000 actinobacteria strains.</title>
        <authorList>
            <person name="Klenk H.-P."/>
        </authorList>
    </citation>
    <scope>NUCLEOTIDE SEQUENCE [LARGE SCALE GENOMIC DNA]</scope>
    <source>
        <strain evidence="2 3">DSM 44826</strain>
    </source>
</reference>
<dbReference type="SUPFAM" id="SSF51182">
    <property type="entry name" value="RmlC-like cupins"/>
    <property type="match status" value="1"/>
</dbReference>